<dbReference type="PANTHER" id="PTHR42895:SF2">
    <property type="entry name" value="IRON-SULFUR CLUSTER PROTEIN"/>
    <property type="match status" value="1"/>
</dbReference>
<accession>A0A844FGH4</accession>
<dbReference type="InterPro" id="IPR012675">
    <property type="entry name" value="Beta-grasp_dom_sf"/>
</dbReference>
<sequence length="603" mass="66805">MNMLEIYNKDISYSYEEGKSLLDILQDSGEIIESPCGGKGYCGKCKVQIIKGKLEKPTEEELKYLSKKDLEKNIRLSCFVYPKGYICVKFLNKEEKNYKALSDGYIPDIELNPIIYKEVITWEKPTLKNNFSYEETLEKSIGEELYHNDTEILKALANVDNEEKVTLLYYEDKLIGIESGDTKDELYGAAVDIGTTTVVVSLIDLNTGKEIGTETSINPQKEYGLDVLSRIDFVKRKDNGLYLLQKAIVECINFLLENLCNKNGIDIQNVYEIAVGANATMMHLLLGIGTNTIGKSPYATIFSKEKNLWAKSIGLKISSFGRLYCLPGVSSFIGADIVAGAVVANLKDTKDNVFFIDIGTNGEMLLSKGGKLVSCSCAAGPALEGANISCGMRAAEGAIEGIQFNEDGVELQVIGDVEPIGICGSGILEAIAELHKKEIIKKSGRLKRKEDLEKEERHILAEHLMEEGKKRKVILYKNGDEMISITQEDIRQVQLAKGAISSGFYALLDFMDMGMEDLDSIVIAGQFGRHLKTGSLTGVGIIPENLKDKINYIGNSSKTGAMICLLSKDARKEMEDIAKDIEYFELSTKEGYEKLFTKCLTFN</sequence>
<dbReference type="SUPFAM" id="SSF53067">
    <property type="entry name" value="Actin-like ATPase domain"/>
    <property type="match status" value="1"/>
</dbReference>
<dbReference type="InterPro" id="IPR043129">
    <property type="entry name" value="ATPase_NBD"/>
</dbReference>
<dbReference type="InterPro" id="IPR036010">
    <property type="entry name" value="2Fe-2S_ferredoxin-like_sf"/>
</dbReference>
<evidence type="ECO:0000313" key="3">
    <source>
        <dbReference type="Proteomes" id="UP000462760"/>
    </source>
</evidence>
<proteinExistence type="predicted"/>
<dbReference type="Pfam" id="PF17651">
    <property type="entry name" value="Raco_middle"/>
    <property type="match status" value="1"/>
</dbReference>
<dbReference type="InterPro" id="IPR001041">
    <property type="entry name" value="2Fe-2S_ferredoxin-type"/>
</dbReference>
<reference evidence="2 3" key="1">
    <citation type="submission" date="2019-08" db="EMBL/GenBank/DDBJ databases">
        <title>In-depth cultivation of the pig gut microbiome towards novel bacterial diversity and tailored functional studies.</title>
        <authorList>
            <person name="Wylensek D."/>
            <person name="Hitch T.C.A."/>
            <person name="Clavel T."/>
        </authorList>
    </citation>
    <scope>NUCLEOTIDE SEQUENCE [LARGE SCALE GENOMIC DNA]</scope>
    <source>
        <strain evidence="2 3">Med78-601-WT-4W-RMD-3</strain>
    </source>
</reference>
<dbReference type="AlphaFoldDB" id="A0A844FGH4"/>
<dbReference type="Pfam" id="PF14574">
    <property type="entry name" value="RACo_C_ter"/>
    <property type="match status" value="1"/>
</dbReference>
<dbReference type="PROSITE" id="PS51085">
    <property type="entry name" value="2FE2S_FER_2"/>
    <property type="match status" value="1"/>
</dbReference>
<dbReference type="RefSeq" id="WP_154483811.1">
    <property type="nucleotide sequence ID" value="NZ_VULR01000005.1"/>
</dbReference>
<dbReference type="OrthoDB" id="9810588at2"/>
<dbReference type="GO" id="GO:0051536">
    <property type="term" value="F:iron-sulfur cluster binding"/>
    <property type="evidence" value="ECO:0007669"/>
    <property type="project" value="InterPro"/>
</dbReference>
<dbReference type="EMBL" id="VULR01000005">
    <property type="protein sequence ID" value="MSS43137.1"/>
    <property type="molecule type" value="Genomic_DNA"/>
</dbReference>
<dbReference type="CDD" id="cd00207">
    <property type="entry name" value="fer2"/>
    <property type="match status" value="1"/>
</dbReference>
<dbReference type="SUPFAM" id="SSF54292">
    <property type="entry name" value="2Fe-2S ferredoxin-like"/>
    <property type="match status" value="1"/>
</dbReference>
<dbReference type="InterPro" id="IPR041414">
    <property type="entry name" value="Raco-like_middle"/>
</dbReference>
<evidence type="ECO:0000259" key="1">
    <source>
        <dbReference type="PROSITE" id="PS51085"/>
    </source>
</evidence>
<comment type="caution">
    <text evidence="2">The sequence shown here is derived from an EMBL/GenBank/DDBJ whole genome shotgun (WGS) entry which is preliminary data.</text>
</comment>
<dbReference type="InterPro" id="IPR042259">
    <property type="entry name" value="Raco-like_middle_sf"/>
</dbReference>
<dbReference type="Gene3D" id="3.30.420.480">
    <property type="entry name" value="Domain of unknown function (DUF4445)"/>
    <property type="match status" value="1"/>
</dbReference>
<organism evidence="2 3">
    <name type="scientific">Anaerosalibacter bizertensis</name>
    <dbReference type="NCBI Taxonomy" id="932217"/>
    <lineage>
        <taxon>Bacteria</taxon>
        <taxon>Bacillati</taxon>
        <taxon>Bacillota</taxon>
        <taxon>Tissierellia</taxon>
        <taxon>Tissierellales</taxon>
        <taxon>Sporanaerobacteraceae</taxon>
        <taxon>Anaerosalibacter</taxon>
    </lineage>
</organism>
<dbReference type="Gene3D" id="3.10.20.30">
    <property type="match status" value="1"/>
</dbReference>
<feature type="domain" description="2Fe-2S ferredoxin-type" evidence="1">
    <location>
        <begin position="2"/>
        <end position="94"/>
    </location>
</feature>
<evidence type="ECO:0000313" key="2">
    <source>
        <dbReference type="EMBL" id="MSS43137.1"/>
    </source>
</evidence>
<dbReference type="Pfam" id="PF00111">
    <property type="entry name" value="Fer2"/>
    <property type="match status" value="1"/>
</dbReference>
<gene>
    <name evidence="2" type="ORF">FYJ27_05235</name>
</gene>
<dbReference type="Proteomes" id="UP000462760">
    <property type="component" value="Unassembled WGS sequence"/>
</dbReference>
<dbReference type="InterPro" id="IPR052911">
    <property type="entry name" value="Corrinoid_activation_enz"/>
</dbReference>
<protein>
    <submittedName>
        <fullName evidence="2">DUF4445 domain-containing protein</fullName>
    </submittedName>
</protein>
<name>A0A844FGH4_9FIRM</name>
<dbReference type="PANTHER" id="PTHR42895">
    <property type="entry name" value="IRON-SULFUR CLUSTER-BINDING PROTEIN-RELATED"/>
    <property type="match status" value="1"/>
</dbReference>
<dbReference type="InterPro" id="IPR027980">
    <property type="entry name" value="RACo_C"/>
</dbReference>